<evidence type="ECO:0000256" key="10">
    <source>
        <dbReference type="PIRNR" id="PIRNR006268"/>
    </source>
</evidence>
<sequence length="319" mass="33754">MLTRRKFMTLTASGLALTALPAWSAELATYGGPAFGSYWRLSLAQPFAEAEISRQINQVIRETDALFSPYLATSALSVVNNQDGTEWIALPPALEALLAEGLTLAARSDGAFDPTMGPRVARYGFGPIEGVAGNYQELTLAPGKLRKARAGLTLDLCGIAKGHALDLMRAELAAMGVTDYMLDLGGEVTSNGLHPDGRPWQVGVETPGEQGLAHLLDLKGHTIATSGLGVQAYQSGGRTFGHIINPFSDGPNPSRTLSVSVISANAAFADGWATALMAVAEEQAIALAERESLNALFLLRDGDKVHPVYTGDFTRFVIA</sequence>
<comment type="cofactor">
    <cofactor evidence="11">
        <name>Mg(2+)</name>
        <dbReference type="ChEBI" id="CHEBI:18420"/>
    </cofactor>
    <cofactor evidence="11">
        <name>Mn(2+)</name>
        <dbReference type="ChEBI" id="CHEBI:29035"/>
    </cofactor>
    <text evidence="11">Magnesium. Can also use manganese.</text>
</comment>
<dbReference type="Pfam" id="PF02424">
    <property type="entry name" value="ApbE"/>
    <property type="match status" value="1"/>
</dbReference>
<keyword evidence="3 10" id="KW-0285">Flavoprotein</keyword>
<dbReference type="EC" id="2.7.1.180" evidence="1 10"/>
<dbReference type="InterPro" id="IPR003374">
    <property type="entry name" value="ApbE-like_sf"/>
</dbReference>
<protein>
    <recommendedName>
        <fullName evidence="2 10">FAD:protein FMN transferase</fullName>
        <ecNumber evidence="1 10">2.7.1.180</ecNumber>
    </recommendedName>
    <alternativeName>
        <fullName evidence="8 10">Flavin transferase</fullName>
    </alternativeName>
</protein>
<gene>
    <name evidence="13" type="ORF">MXMO3_03263</name>
</gene>
<dbReference type="SUPFAM" id="SSF143631">
    <property type="entry name" value="ApbE-like"/>
    <property type="match status" value="1"/>
</dbReference>
<dbReference type="InterPro" id="IPR006311">
    <property type="entry name" value="TAT_signal"/>
</dbReference>
<evidence type="ECO:0000256" key="8">
    <source>
        <dbReference type="ARBA" id="ARBA00031306"/>
    </source>
</evidence>
<evidence type="ECO:0000256" key="5">
    <source>
        <dbReference type="ARBA" id="ARBA00022723"/>
    </source>
</evidence>
<evidence type="ECO:0000256" key="3">
    <source>
        <dbReference type="ARBA" id="ARBA00022630"/>
    </source>
</evidence>
<feature type="signal peptide" evidence="12">
    <location>
        <begin position="1"/>
        <end position="24"/>
    </location>
</feature>
<evidence type="ECO:0000256" key="1">
    <source>
        <dbReference type="ARBA" id="ARBA00011955"/>
    </source>
</evidence>
<feature type="binding site" evidence="11">
    <location>
        <position position="158"/>
    </location>
    <ligand>
        <name>Mg(2+)</name>
        <dbReference type="ChEBI" id="CHEBI:18420"/>
    </ligand>
</feature>
<keyword evidence="12" id="KW-0732">Signal</keyword>
<evidence type="ECO:0000256" key="9">
    <source>
        <dbReference type="ARBA" id="ARBA00048540"/>
    </source>
</evidence>
<keyword evidence="4 10" id="KW-0808">Transferase</keyword>
<dbReference type="EMBL" id="CP021330">
    <property type="protein sequence ID" value="AVX05769.1"/>
    <property type="molecule type" value="Genomic_DNA"/>
</dbReference>
<keyword evidence="7 10" id="KW-0460">Magnesium</keyword>
<feature type="chain" id="PRO_5039889184" description="FAD:protein FMN transferase" evidence="12">
    <location>
        <begin position="25"/>
        <end position="319"/>
    </location>
</feature>
<keyword evidence="6 10" id="KW-0274">FAD</keyword>
<dbReference type="GO" id="GO:0016740">
    <property type="term" value="F:transferase activity"/>
    <property type="evidence" value="ECO:0007669"/>
    <property type="project" value="UniProtKB-UniRule"/>
</dbReference>
<dbReference type="KEGG" id="mmyr:MXMO3_03263"/>
<dbReference type="InterPro" id="IPR024932">
    <property type="entry name" value="ApbE"/>
</dbReference>
<dbReference type="RefSeq" id="WP_162889312.1">
    <property type="nucleotide sequence ID" value="NZ_CP021330.1"/>
</dbReference>
<organism evidence="13 14">
    <name type="scientific">Maritalea myrionectae</name>
    <dbReference type="NCBI Taxonomy" id="454601"/>
    <lineage>
        <taxon>Bacteria</taxon>
        <taxon>Pseudomonadati</taxon>
        <taxon>Pseudomonadota</taxon>
        <taxon>Alphaproteobacteria</taxon>
        <taxon>Hyphomicrobiales</taxon>
        <taxon>Devosiaceae</taxon>
        <taxon>Maritalea</taxon>
    </lineage>
</organism>
<accession>A0A2R4MIK5</accession>
<evidence type="ECO:0000256" key="12">
    <source>
        <dbReference type="SAM" id="SignalP"/>
    </source>
</evidence>
<evidence type="ECO:0000313" key="14">
    <source>
        <dbReference type="Proteomes" id="UP000258927"/>
    </source>
</evidence>
<dbReference type="STRING" id="1122213.GCA_000423365_00956"/>
<name>A0A2R4MIK5_9HYPH</name>
<keyword evidence="14" id="KW-1185">Reference proteome</keyword>
<keyword evidence="5 10" id="KW-0479">Metal-binding</keyword>
<evidence type="ECO:0000313" key="13">
    <source>
        <dbReference type="EMBL" id="AVX05769.1"/>
    </source>
</evidence>
<feature type="binding site" evidence="11">
    <location>
        <position position="270"/>
    </location>
    <ligand>
        <name>Mg(2+)</name>
        <dbReference type="ChEBI" id="CHEBI:18420"/>
    </ligand>
</feature>
<evidence type="ECO:0000256" key="4">
    <source>
        <dbReference type="ARBA" id="ARBA00022679"/>
    </source>
</evidence>
<dbReference type="PANTHER" id="PTHR30040">
    <property type="entry name" value="THIAMINE BIOSYNTHESIS LIPOPROTEIN APBE"/>
    <property type="match status" value="1"/>
</dbReference>
<dbReference type="AlphaFoldDB" id="A0A2R4MIK5"/>
<feature type="binding site" evidence="11">
    <location>
        <position position="274"/>
    </location>
    <ligand>
        <name>Mg(2+)</name>
        <dbReference type="ChEBI" id="CHEBI:18420"/>
    </ligand>
</feature>
<evidence type="ECO:0000256" key="7">
    <source>
        <dbReference type="ARBA" id="ARBA00022842"/>
    </source>
</evidence>
<dbReference type="GO" id="GO:0046872">
    <property type="term" value="F:metal ion binding"/>
    <property type="evidence" value="ECO:0007669"/>
    <property type="project" value="UniProtKB-UniRule"/>
</dbReference>
<evidence type="ECO:0000256" key="6">
    <source>
        <dbReference type="ARBA" id="ARBA00022827"/>
    </source>
</evidence>
<dbReference type="PIRSF" id="PIRSF006268">
    <property type="entry name" value="ApbE"/>
    <property type="match status" value="1"/>
</dbReference>
<evidence type="ECO:0000256" key="11">
    <source>
        <dbReference type="PIRSR" id="PIRSR006268-2"/>
    </source>
</evidence>
<dbReference type="PANTHER" id="PTHR30040:SF2">
    <property type="entry name" value="FAD:PROTEIN FMN TRANSFERASE"/>
    <property type="match status" value="1"/>
</dbReference>
<dbReference type="PROSITE" id="PS51318">
    <property type="entry name" value="TAT"/>
    <property type="match status" value="1"/>
</dbReference>
<comment type="catalytic activity">
    <reaction evidence="9 10">
        <text>L-threonyl-[protein] + FAD = FMN-L-threonyl-[protein] + AMP + H(+)</text>
        <dbReference type="Rhea" id="RHEA:36847"/>
        <dbReference type="Rhea" id="RHEA-COMP:11060"/>
        <dbReference type="Rhea" id="RHEA-COMP:11061"/>
        <dbReference type="ChEBI" id="CHEBI:15378"/>
        <dbReference type="ChEBI" id="CHEBI:30013"/>
        <dbReference type="ChEBI" id="CHEBI:57692"/>
        <dbReference type="ChEBI" id="CHEBI:74257"/>
        <dbReference type="ChEBI" id="CHEBI:456215"/>
        <dbReference type="EC" id="2.7.1.180"/>
    </reaction>
</comment>
<dbReference type="Gene3D" id="3.10.520.10">
    <property type="entry name" value="ApbE-like domains"/>
    <property type="match status" value="1"/>
</dbReference>
<evidence type="ECO:0000256" key="2">
    <source>
        <dbReference type="ARBA" id="ARBA00016337"/>
    </source>
</evidence>
<dbReference type="Proteomes" id="UP000258927">
    <property type="component" value="Chromosome"/>
</dbReference>
<comment type="similarity">
    <text evidence="10">Belongs to the ApbE family.</text>
</comment>
<proteinExistence type="inferred from homology"/>
<reference evidence="13 14" key="1">
    <citation type="submission" date="2017-05" db="EMBL/GenBank/DDBJ databases">
        <title>Genome Analysis of Maritalea myrionectae HL2708#5.</title>
        <authorList>
            <consortium name="Cotde Inc.-PKNU"/>
            <person name="Jang D."/>
            <person name="Oh H.-M."/>
        </authorList>
    </citation>
    <scope>NUCLEOTIDE SEQUENCE [LARGE SCALE GENOMIC DNA]</scope>
    <source>
        <strain evidence="13 14">HL2708#5</strain>
    </source>
</reference>